<gene>
    <name evidence="11" type="primary">LOC100828450</name>
    <name evidence="10" type="ORF">BRADI_5g14960v3</name>
</gene>
<dbReference type="Gene3D" id="3.30.730.10">
    <property type="entry name" value="AP2/ERF domain"/>
    <property type="match status" value="2"/>
</dbReference>
<evidence type="ECO:0000256" key="8">
    <source>
        <dbReference type="SAM" id="MobiDB-lite"/>
    </source>
</evidence>
<evidence type="ECO:0000256" key="6">
    <source>
        <dbReference type="ARBA" id="ARBA00023242"/>
    </source>
</evidence>
<dbReference type="ExpressionAtlas" id="A0A2K2CHA2">
    <property type="expression patterns" value="baseline"/>
</dbReference>
<feature type="domain" description="AP2/ERF" evidence="9">
    <location>
        <begin position="286"/>
        <end position="352"/>
    </location>
</feature>
<reference evidence="10" key="2">
    <citation type="submission" date="2017-06" db="EMBL/GenBank/DDBJ databases">
        <title>WGS assembly of Brachypodium distachyon.</title>
        <authorList>
            <consortium name="The International Brachypodium Initiative"/>
            <person name="Lucas S."/>
            <person name="Harmon-Smith M."/>
            <person name="Lail K."/>
            <person name="Tice H."/>
            <person name="Grimwood J."/>
            <person name="Bruce D."/>
            <person name="Barry K."/>
            <person name="Shu S."/>
            <person name="Lindquist E."/>
            <person name="Wang M."/>
            <person name="Pitluck S."/>
            <person name="Vogel J.P."/>
            <person name="Garvin D.F."/>
            <person name="Mockler T.C."/>
            <person name="Schmutz J."/>
            <person name="Rokhsar D."/>
            <person name="Bevan M.W."/>
        </authorList>
    </citation>
    <scope>NUCLEOTIDE SEQUENCE</scope>
    <source>
        <strain evidence="10">Bd21</strain>
    </source>
</reference>
<dbReference type="PROSITE" id="PS51032">
    <property type="entry name" value="AP2_ERF"/>
    <property type="match status" value="2"/>
</dbReference>
<keyword evidence="12" id="KW-1185">Reference proteome</keyword>
<feature type="domain" description="AP2/ERF" evidence="9">
    <location>
        <begin position="388"/>
        <end position="446"/>
    </location>
</feature>
<evidence type="ECO:0000313" key="11">
    <source>
        <dbReference type="EnsemblPlants" id="PNT61412"/>
    </source>
</evidence>
<sequence length="689" mass="71591">MASANNWLGFSLSGQGNSQAPPAAAAIDVSGAGDFYGLQAQSAPDAHLGMPGLRADANYGVMDAFNGGGQETQDWAMRGLDYHGGSSELSMLVGSSSGRMTVDDGGAPKLEDFLGGGNSFSDVQDQTGGYLFSGAGATMGSGADQAAAHSVDGRGGGSTIELSMIKSWLRNDNQAHAQPDQEMSSTDVASAASYACPGALGNGNGVGAGAASARGGQQAGALALSMSMGSHHAHSQLSVVAAAAGGGGGAAESTSSDNKRVDSPSAGAADAGQRKSIDTFGQRTSIYRGVTRHRWTGRYEAHLWDNSCRREGQTRKGKQVYLGGYDKEDKAARAYDLAALKYWGTTTTTNIPISTYEKEIEEMKHMTRQEYIAYLRRNSSGFSRGASKYRGVTRHHQQGRWQARIGRVAGNKDLYLGTFTTEEEAAEAYDIAAIKFRGLNAVTNFEMSRYDVKSILEGSTLPVGGAARRLKEAAELAEAGVWRAEDGSIVSHLTHADGGIGIGMGGTPYHGWPTSIAFGGHGQLMHASPAAQALAVHYPPYGAGWCKPEQDAVIAAAGHGVHDSSQGQGQELHLGTHNFFHPAARSSYSNGTGGGWYQGVNGNGYLMPQVGTVVDADNVQGHSGSTATTNEEGRLMAAAGYGDGGGGVDPYAAMRRAYELSQGSSSSVSVAKVADGYSNNWSSPFNGMG</sequence>
<dbReference type="GO" id="GO:0003677">
    <property type="term" value="F:DNA binding"/>
    <property type="evidence" value="ECO:0007669"/>
    <property type="project" value="UniProtKB-KW"/>
</dbReference>
<keyword evidence="3" id="KW-0805">Transcription regulation</keyword>
<dbReference type="GO" id="GO:0003700">
    <property type="term" value="F:DNA-binding transcription factor activity"/>
    <property type="evidence" value="ECO:0007669"/>
    <property type="project" value="InterPro"/>
</dbReference>
<protein>
    <recommendedName>
        <fullName evidence="9">AP2/ERF domain-containing protein</fullName>
    </recommendedName>
</protein>
<dbReference type="AlphaFoldDB" id="A0A2K2CHA2"/>
<evidence type="ECO:0000256" key="3">
    <source>
        <dbReference type="ARBA" id="ARBA00023015"/>
    </source>
</evidence>
<dbReference type="GO" id="GO:0005634">
    <property type="term" value="C:nucleus"/>
    <property type="evidence" value="ECO:0007669"/>
    <property type="project" value="UniProtKB-SubCell"/>
</dbReference>
<keyword evidence="6" id="KW-0539">Nucleus</keyword>
<dbReference type="PANTHER" id="PTHR32467:SF92">
    <property type="entry name" value="AP2_ERF DOMAIN-CONTAINING PROTEIN"/>
    <property type="match status" value="1"/>
</dbReference>
<organism evidence="10">
    <name type="scientific">Brachypodium distachyon</name>
    <name type="common">Purple false brome</name>
    <name type="synonym">Trachynia distachya</name>
    <dbReference type="NCBI Taxonomy" id="15368"/>
    <lineage>
        <taxon>Eukaryota</taxon>
        <taxon>Viridiplantae</taxon>
        <taxon>Streptophyta</taxon>
        <taxon>Embryophyta</taxon>
        <taxon>Tracheophyta</taxon>
        <taxon>Spermatophyta</taxon>
        <taxon>Magnoliopsida</taxon>
        <taxon>Liliopsida</taxon>
        <taxon>Poales</taxon>
        <taxon>Poaceae</taxon>
        <taxon>BOP clade</taxon>
        <taxon>Pooideae</taxon>
        <taxon>Stipodae</taxon>
        <taxon>Brachypodieae</taxon>
        <taxon>Brachypodium</taxon>
    </lineage>
</organism>
<evidence type="ECO:0000256" key="1">
    <source>
        <dbReference type="ARBA" id="ARBA00004123"/>
    </source>
</evidence>
<comment type="subcellular location">
    <subcellularLocation>
        <location evidence="1">Nucleus</location>
    </subcellularLocation>
</comment>
<dbReference type="SMART" id="SM00380">
    <property type="entry name" value="AP2"/>
    <property type="match status" value="2"/>
</dbReference>
<dbReference type="FunFam" id="3.30.730.10:FF:000003">
    <property type="entry name" value="AP2-like ethylene-responsive transcription factor ANT"/>
    <property type="match status" value="1"/>
</dbReference>
<name>A0A2K2CHA2_BRADI</name>
<dbReference type="SUPFAM" id="SSF54171">
    <property type="entry name" value="DNA-binding domain"/>
    <property type="match status" value="2"/>
</dbReference>
<evidence type="ECO:0000256" key="7">
    <source>
        <dbReference type="ARBA" id="ARBA00037973"/>
    </source>
</evidence>
<dbReference type="PRINTS" id="PR00367">
    <property type="entry name" value="ETHRSPELEMNT"/>
</dbReference>
<dbReference type="RefSeq" id="XP_003580093.1">
    <property type="nucleotide sequence ID" value="XM_003580045.4"/>
</dbReference>
<evidence type="ECO:0000313" key="10">
    <source>
        <dbReference type="EMBL" id="PNT61412.1"/>
    </source>
</evidence>
<dbReference type="Pfam" id="PF00847">
    <property type="entry name" value="AP2"/>
    <property type="match status" value="2"/>
</dbReference>
<evidence type="ECO:0000256" key="4">
    <source>
        <dbReference type="ARBA" id="ARBA00023125"/>
    </source>
</evidence>
<dbReference type="KEGG" id="bdi:100828450"/>
<comment type="similarity">
    <text evidence="7">Belongs to the AP2/ERF transcription factor family. AP2 subfamily.</text>
</comment>
<keyword evidence="5" id="KW-0804">Transcription</keyword>
<dbReference type="Proteomes" id="UP000008810">
    <property type="component" value="Chromosome 5"/>
</dbReference>
<dbReference type="FunCoup" id="A0A2K2CHA2">
    <property type="interactions" value="11"/>
</dbReference>
<keyword evidence="2" id="KW-0677">Repeat</keyword>
<dbReference type="PANTHER" id="PTHR32467">
    <property type="entry name" value="AP2-LIKE ETHYLENE-RESPONSIVE TRANSCRIPTION FACTOR"/>
    <property type="match status" value="1"/>
</dbReference>
<dbReference type="InterPro" id="IPR036955">
    <property type="entry name" value="AP2/ERF_dom_sf"/>
</dbReference>
<dbReference type="Gramene" id="PNT61412">
    <property type="protein sequence ID" value="PNT61412"/>
    <property type="gene ID" value="BRADI_5g14960v3"/>
</dbReference>
<dbReference type="GeneID" id="100828450"/>
<feature type="region of interest" description="Disordered" evidence="8">
    <location>
        <begin position="245"/>
        <end position="275"/>
    </location>
</feature>
<dbReference type="FunFam" id="3.30.730.10:FF:000002">
    <property type="entry name" value="AP2-like ethylene-responsive transcription factor"/>
    <property type="match status" value="1"/>
</dbReference>
<dbReference type="STRING" id="15368.A0A2K2CHA2"/>
<reference evidence="11" key="3">
    <citation type="submission" date="2018-08" db="UniProtKB">
        <authorList>
            <consortium name="EnsemblPlants"/>
        </authorList>
    </citation>
    <scope>IDENTIFICATION</scope>
    <source>
        <strain evidence="11">cv. Bd21</strain>
    </source>
</reference>
<keyword evidence="4" id="KW-0238">DNA-binding</keyword>
<dbReference type="OrthoDB" id="207175at2759"/>
<evidence type="ECO:0000256" key="2">
    <source>
        <dbReference type="ARBA" id="ARBA00022737"/>
    </source>
</evidence>
<evidence type="ECO:0000256" key="5">
    <source>
        <dbReference type="ARBA" id="ARBA00023163"/>
    </source>
</evidence>
<dbReference type="EMBL" id="CM000884">
    <property type="protein sequence ID" value="PNT61412.1"/>
    <property type="molecule type" value="Genomic_DNA"/>
</dbReference>
<dbReference type="CDD" id="cd00018">
    <property type="entry name" value="AP2"/>
    <property type="match status" value="2"/>
</dbReference>
<dbReference type="EnsemblPlants" id="PNT61412">
    <property type="protein sequence ID" value="PNT61412"/>
    <property type="gene ID" value="BRADI_5g14960v3"/>
</dbReference>
<dbReference type="InterPro" id="IPR016177">
    <property type="entry name" value="DNA-bd_dom_sf"/>
</dbReference>
<reference evidence="10 11" key="1">
    <citation type="journal article" date="2010" name="Nature">
        <title>Genome sequencing and analysis of the model grass Brachypodium distachyon.</title>
        <authorList>
            <consortium name="International Brachypodium Initiative"/>
        </authorList>
    </citation>
    <scope>NUCLEOTIDE SEQUENCE [LARGE SCALE GENOMIC DNA]</scope>
    <source>
        <strain evidence="10 11">Bd21</strain>
    </source>
</reference>
<evidence type="ECO:0000259" key="9">
    <source>
        <dbReference type="PROSITE" id="PS51032"/>
    </source>
</evidence>
<proteinExistence type="inferred from homology"/>
<dbReference type="InterPro" id="IPR001471">
    <property type="entry name" value="AP2/ERF_dom"/>
</dbReference>
<accession>A0A2K2CHA2</accession>
<evidence type="ECO:0000313" key="12">
    <source>
        <dbReference type="Proteomes" id="UP000008810"/>
    </source>
</evidence>